<proteinExistence type="predicted"/>
<feature type="compositionally biased region" description="Polar residues" evidence="1">
    <location>
        <begin position="18"/>
        <end position="28"/>
    </location>
</feature>
<dbReference type="GeneID" id="91086707"/>
<gene>
    <name evidence="3" type="ORF">L203_102495</name>
</gene>
<dbReference type="Proteomes" id="UP000094043">
    <property type="component" value="Chromosome 3"/>
</dbReference>
<accession>A0AAJ8M182</accession>
<evidence type="ECO:0000313" key="4">
    <source>
        <dbReference type="Proteomes" id="UP000094043"/>
    </source>
</evidence>
<reference evidence="3" key="1">
    <citation type="submission" date="2016-06" db="EMBL/GenBank/DDBJ databases">
        <authorList>
            <person name="Cuomo C."/>
            <person name="Litvintseva A."/>
            <person name="Heitman J."/>
            <person name="Chen Y."/>
            <person name="Sun S."/>
            <person name="Springer D."/>
            <person name="Dromer F."/>
            <person name="Young S."/>
            <person name="Zeng Q."/>
            <person name="Chapman S."/>
            <person name="Gujja S."/>
            <person name="Saif S."/>
            <person name="Birren B."/>
        </authorList>
    </citation>
    <scope>NUCLEOTIDE SEQUENCE</scope>
    <source>
        <strain evidence="3">CBS 7841</strain>
    </source>
</reference>
<reference evidence="3" key="3">
    <citation type="submission" date="2024-01" db="EMBL/GenBank/DDBJ databases">
        <authorList>
            <person name="Coelho M.A."/>
            <person name="David-Palma M."/>
            <person name="Shea T."/>
            <person name="Sun S."/>
            <person name="Cuomo C.A."/>
            <person name="Heitman J."/>
        </authorList>
    </citation>
    <scope>NUCLEOTIDE SEQUENCE</scope>
    <source>
        <strain evidence="3">CBS 7841</strain>
    </source>
</reference>
<reference evidence="3" key="2">
    <citation type="journal article" date="2022" name="Elife">
        <title>Obligate sexual reproduction of a homothallic fungus closely related to the Cryptococcus pathogenic species complex.</title>
        <authorList>
            <person name="Passer A.R."/>
            <person name="Clancey S.A."/>
            <person name="Shea T."/>
            <person name="David-Palma M."/>
            <person name="Averette A.F."/>
            <person name="Boekhout T."/>
            <person name="Porcel B.M."/>
            <person name="Nowrousian M."/>
            <person name="Cuomo C.A."/>
            <person name="Sun S."/>
            <person name="Heitman J."/>
            <person name="Coelho M.A."/>
        </authorList>
    </citation>
    <scope>NUCLEOTIDE SEQUENCE</scope>
    <source>
        <strain evidence="3">CBS 7841</strain>
    </source>
</reference>
<evidence type="ECO:0000259" key="2">
    <source>
        <dbReference type="Pfam" id="PF10650"/>
    </source>
</evidence>
<evidence type="ECO:0000256" key="1">
    <source>
        <dbReference type="SAM" id="MobiDB-lite"/>
    </source>
</evidence>
<dbReference type="RefSeq" id="XP_066068017.1">
    <property type="nucleotide sequence ID" value="XM_066211920.1"/>
</dbReference>
<dbReference type="AlphaFoldDB" id="A0AAJ8M182"/>
<dbReference type="Pfam" id="PF10650">
    <property type="entry name" value="zf-C3H1"/>
    <property type="match status" value="1"/>
</dbReference>
<dbReference type="InterPro" id="IPR019607">
    <property type="entry name" value="Putative_zinc-finger_domain"/>
</dbReference>
<evidence type="ECO:0000313" key="3">
    <source>
        <dbReference type="EMBL" id="WVN87317.1"/>
    </source>
</evidence>
<dbReference type="KEGG" id="cdep:91086707"/>
<feature type="domain" description="Putative zinc-finger" evidence="2">
    <location>
        <begin position="102"/>
        <end position="122"/>
    </location>
</feature>
<feature type="region of interest" description="Disordered" evidence="1">
    <location>
        <begin position="1"/>
        <end position="28"/>
    </location>
</feature>
<keyword evidence="4" id="KW-1185">Reference proteome</keyword>
<dbReference type="EMBL" id="CP143786">
    <property type="protein sequence ID" value="WVN87317.1"/>
    <property type="molecule type" value="Genomic_DNA"/>
</dbReference>
<protein>
    <recommendedName>
        <fullName evidence="2">Putative zinc-finger domain-containing protein</fullName>
    </recommendedName>
</protein>
<sequence length="202" mass="22060">MVGRPGEVETTARAQLLSPPSSLVTSQPQTPATTFSIYRPFLPQYPQLLHAVLDSTFQTINPATGPSTVLSETSDTLSSLDYNLLRSIVLTNRSQTNPDVVLCRAETSGGVCADKNCQDLHIAKGFTPSDTDLVEYILKARLISQDSTLANDEQTREKVTSMVQIAKRALALQNSSEPNAHSPESKSTEYVLNLLEKIKQII</sequence>
<name>A0AAJ8M182_9TREE</name>
<organism evidence="3 4">
    <name type="scientific">Cryptococcus depauperatus CBS 7841</name>
    <dbReference type="NCBI Taxonomy" id="1295531"/>
    <lineage>
        <taxon>Eukaryota</taxon>
        <taxon>Fungi</taxon>
        <taxon>Dikarya</taxon>
        <taxon>Basidiomycota</taxon>
        <taxon>Agaricomycotina</taxon>
        <taxon>Tremellomycetes</taxon>
        <taxon>Tremellales</taxon>
        <taxon>Cryptococcaceae</taxon>
        <taxon>Cryptococcus</taxon>
    </lineage>
</organism>